<protein>
    <submittedName>
        <fullName evidence="1">Uncharacterized protein</fullName>
    </submittedName>
</protein>
<accession>A0ABR0AID3</accession>
<evidence type="ECO:0000313" key="1">
    <source>
        <dbReference type="EMBL" id="KAK4024733.1"/>
    </source>
</evidence>
<organism evidence="1 2">
    <name type="scientific">Daphnia magna</name>
    <dbReference type="NCBI Taxonomy" id="35525"/>
    <lineage>
        <taxon>Eukaryota</taxon>
        <taxon>Metazoa</taxon>
        <taxon>Ecdysozoa</taxon>
        <taxon>Arthropoda</taxon>
        <taxon>Crustacea</taxon>
        <taxon>Branchiopoda</taxon>
        <taxon>Diplostraca</taxon>
        <taxon>Cladocera</taxon>
        <taxon>Anomopoda</taxon>
        <taxon>Daphniidae</taxon>
        <taxon>Daphnia</taxon>
    </lineage>
</organism>
<gene>
    <name evidence="1" type="ORF">OUZ56_010153</name>
</gene>
<keyword evidence="2" id="KW-1185">Reference proteome</keyword>
<dbReference type="EMBL" id="JAOYFB010000037">
    <property type="protein sequence ID" value="KAK4024733.1"/>
    <property type="molecule type" value="Genomic_DNA"/>
</dbReference>
<proteinExistence type="predicted"/>
<dbReference type="Proteomes" id="UP001234178">
    <property type="component" value="Unassembled WGS sequence"/>
</dbReference>
<sequence>MLQANVIRHSTSLWAAPTLFHFRESTAPSIGCMAKVIYDLRAHFGVNRKMTHMRTVYLLLSQYVSNGIDELSSEEDDSEFEDEGILTLIGTYGIERHPRHVGILEIKDL</sequence>
<evidence type="ECO:0000313" key="2">
    <source>
        <dbReference type="Proteomes" id="UP001234178"/>
    </source>
</evidence>
<comment type="caution">
    <text evidence="1">The sequence shown here is derived from an EMBL/GenBank/DDBJ whole genome shotgun (WGS) entry which is preliminary data.</text>
</comment>
<name>A0ABR0AID3_9CRUS</name>
<reference evidence="1 2" key="1">
    <citation type="journal article" date="2023" name="Nucleic Acids Res.">
        <title>The hologenome of Daphnia magna reveals possible DNA methylation and microbiome-mediated evolution of the host genome.</title>
        <authorList>
            <person name="Chaturvedi A."/>
            <person name="Li X."/>
            <person name="Dhandapani V."/>
            <person name="Marshall H."/>
            <person name="Kissane S."/>
            <person name="Cuenca-Cambronero M."/>
            <person name="Asole G."/>
            <person name="Calvet F."/>
            <person name="Ruiz-Romero M."/>
            <person name="Marangio P."/>
            <person name="Guigo R."/>
            <person name="Rago D."/>
            <person name="Mirbahai L."/>
            <person name="Eastwood N."/>
            <person name="Colbourne J.K."/>
            <person name="Zhou J."/>
            <person name="Mallon E."/>
            <person name="Orsini L."/>
        </authorList>
    </citation>
    <scope>NUCLEOTIDE SEQUENCE [LARGE SCALE GENOMIC DNA]</scope>
    <source>
        <strain evidence="1">LRV0_1</strain>
    </source>
</reference>